<dbReference type="InterPro" id="IPR009057">
    <property type="entry name" value="Homeodomain-like_sf"/>
</dbReference>
<dbReference type="Gene3D" id="1.10.10.60">
    <property type="entry name" value="Homeodomain-like"/>
    <property type="match status" value="2"/>
</dbReference>
<feature type="compositionally biased region" description="Basic and acidic residues" evidence="1">
    <location>
        <begin position="177"/>
        <end position="190"/>
    </location>
</feature>
<accession>A0AAV2ZB20</accession>
<proteinExistence type="predicted"/>
<feature type="region of interest" description="Disordered" evidence="1">
    <location>
        <begin position="125"/>
        <end position="267"/>
    </location>
</feature>
<comment type="caution">
    <text evidence="3">The sequence shown here is derived from an EMBL/GenBank/DDBJ whole genome shotgun (WGS) entry which is preliminary data.</text>
</comment>
<dbReference type="EMBL" id="DAKRPA010000006">
    <property type="protein sequence ID" value="DBA04631.1"/>
    <property type="molecule type" value="Genomic_DNA"/>
</dbReference>
<evidence type="ECO:0000313" key="4">
    <source>
        <dbReference type="Proteomes" id="UP001146120"/>
    </source>
</evidence>
<sequence>MPRSSSVSEKVWAQAIHAVNVQKMSLRRAAQLYGVHHMSLHRRVRGRHATNNNHADDGFQLSPVEEAEVVGVLREQFVHEHSVTSDDVRYVVRTIAGNNGRRSIPADFPSNRWIAHFKRIHGFSQPARSEAGSEQASPRSQQSPRQQHRQQQPQQLYDQSRDYECDEPMAEQAMRQAETESDRRQRDSRELYASLTTPRYSTSVPSTTTSTSASSFDRNQFGDTSDSESENRYSMSTSTSTSRTDRDASPRGNDAGGAEEKKCRQSNLVSAETWEKAMDAVEIHGMSLRNAAKAHGVHFAALHRRLKKRAIKKEATPPLENYIPFEDEAGIVRVIHARADLGILITFDELTELLHKTALKYTNSISVETSQAMVARFQSRVEQSIRHLVKDWPLPRLDALCRYRQGSQGALVAEEKTSSMSPTSFPPIYSRNQEAMMVDSPTTRSFVPPPLRVPISAPLSFETRSIFVMEESKSVAPVRQLLQSEAEATSPRTQMTIRL</sequence>
<dbReference type="Proteomes" id="UP001146120">
    <property type="component" value="Unassembled WGS sequence"/>
</dbReference>
<feature type="compositionally biased region" description="Low complexity" evidence="1">
    <location>
        <begin position="135"/>
        <end position="155"/>
    </location>
</feature>
<gene>
    <name evidence="3" type="ORF">N0F65_012214</name>
</gene>
<dbReference type="GO" id="GO:0003677">
    <property type="term" value="F:DNA binding"/>
    <property type="evidence" value="ECO:0007669"/>
    <property type="project" value="InterPro"/>
</dbReference>
<dbReference type="InterPro" id="IPR007889">
    <property type="entry name" value="HTH_Psq"/>
</dbReference>
<protein>
    <recommendedName>
        <fullName evidence="2">HTH psq-type domain-containing protein</fullName>
    </recommendedName>
</protein>
<name>A0AAV2ZB20_9STRA</name>
<reference evidence="3" key="1">
    <citation type="submission" date="2022-11" db="EMBL/GenBank/DDBJ databases">
        <authorList>
            <person name="Morgan W.R."/>
            <person name="Tartar A."/>
        </authorList>
    </citation>
    <scope>NUCLEOTIDE SEQUENCE</scope>
    <source>
        <strain evidence="3">ARSEF 373</strain>
    </source>
</reference>
<organism evidence="3 4">
    <name type="scientific">Lagenidium giganteum</name>
    <dbReference type="NCBI Taxonomy" id="4803"/>
    <lineage>
        <taxon>Eukaryota</taxon>
        <taxon>Sar</taxon>
        <taxon>Stramenopiles</taxon>
        <taxon>Oomycota</taxon>
        <taxon>Peronosporomycetes</taxon>
        <taxon>Pythiales</taxon>
        <taxon>Pythiaceae</taxon>
    </lineage>
</organism>
<reference evidence="3" key="2">
    <citation type="journal article" date="2023" name="Microbiol Resour">
        <title>Decontamination and Annotation of the Draft Genome Sequence of the Oomycete Lagenidium giganteum ARSEF 373.</title>
        <authorList>
            <person name="Morgan W.R."/>
            <person name="Tartar A."/>
        </authorList>
    </citation>
    <scope>NUCLEOTIDE SEQUENCE</scope>
    <source>
        <strain evidence="3">ARSEF 373</strain>
    </source>
</reference>
<feature type="compositionally biased region" description="Low complexity" evidence="1">
    <location>
        <begin position="196"/>
        <end position="215"/>
    </location>
</feature>
<dbReference type="Pfam" id="PF05225">
    <property type="entry name" value="HTH_psq"/>
    <property type="match status" value="1"/>
</dbReference>
<evidence type="ECO:0000313" key="3">
    <source>
        <dbReference type="EMBL" id="DBA04631.1"/>
    </source>
</evidence>
<evidence type="ECO:0000256" key="1">
    <source>
        <dbReference type="SAM" id="MobiDB-lite"/>
    </source>
</evidence>
<evidence type="ECO:0000259" key="2">
    <source>
        <dbReference type="Pfam" id="PF05225"/>
    </source>
</evidence>
<keyword evidence="4" id="KW-1185">Reference proteome</keyword>
<dbReference type="AlphaFoldDB" id="A0AAV2ZB20"/>
<dbReference type="SUPFAM" id="SSF46689">
    <property type="entry name" value="Homeodomain-like"/>
    <property type="match status" value="1"/>
</dbReference>
<feature type="domain" description="HTH psq-type" evidence="2">
    <location>
        <begin position="13"/>
        <end position="49"/>
    </location>
</feature>